<protein>
    <recommendedName>
        <fullName evidence="2">Condensation domain-containing protein</fullName>
    </recommendedName>
</protein>
<reference evidence="3" key="2">
    <citation type="submission" date="2020-09" db="EMBL/GenBank/DDBJ databases">
        <authorList>
            <person name="Sun Q."/>
            <person name="Ohkuma M."/>
        </authorList>
    </citation>
    <scope>NUCLEOTIDE SEQUENCE</scope>
    <source>
        <strain evidence="3">JCM 3086</strain>
    </source>
</reference>
<feature type="compositionally biased region" description="Low complexity" evidence="1">
    <location>
        <begin position="292"/>
        <end position="302"/>
    </location>
</feature>
<comment type="caution">
    <text evidence="3">The sequence shown here is derived from an EMBL/GenBank/DDBJ whole genome shotgun (WGS) entry which is preliminary data.</text>
</comment>
<dbReference type="GO" id="GO:0003824">
    <property type="term" value="F:catalytic activity"/>
    <property type="evidence" value="ECO:0007669"/>
    <property type="project" value="InterPro"/>
</dbReference>
<dbReference type="PANTHER" id="PTHR45527:SF1">
    <property type="entry name" value="FATTY ACID SYNTHASE"/>
    <property type="match status" value="1"/>
</dbReference>
<dbReference type="GO" id="GO:0005737">
    <property type="term" value="C:cytoplasm"/>
    <property type="evidence" value="ECO:0007669"/>
    <property type="project" value="TreeGrafter"/>
</dbReference>
<evidence type="ECO:0000313" key="3">
    <source>
        <dbReference type="EMBL" id="GGJ44530.1"/>
    </source>
</evidence>
<gene>
    <name evidence="3" type="ORF">GCM10010121_064670</name>
</gene>
<dbReference type="Proteomes" id="UP000657574">
    <property type="component" value="Unassembled WGS sequence"/>
</dbReference>
<evidence type="ECO:0000256" key="1">
    <source>
        <dbReference type="SAM" id="MobiDB-lite"/>
    </source>
</evidence>
<organism evidence="3 4">
    <name type="scientific">Streptomyces brasiliensis</name>
    <dbReference type="NCBI Taxonomy" id="1954"/>
    <lineage>
        <taxon>Bacteria</taxon>
        <taxon>Bacillati</taxon>
        <taxon>Actinomycetota</taxon>
        <taxon>Actinomycetes</taxon>
        <taxon>Kitasatosporales</taxon>
        <taxon>Streptomycetaceae</taxon>
        <taxon>Streptomyces</taxon>
    </lineage>
</organism>
<dbReference type="GO" id="GO:0008610">
    <property type="term" value="P:lipid biosynthetic process"/>
    <property type="evidence" value="ECO:0007669"/>
    <property type="project" value="UniProtKB-ARBA"/>
</dbReference>
<dbReference type="Gene3D" id="3.30.559.10">
    <property type="entry name" value="Chloramphenicol acetyltransferase-like domain"/>
    <property type="match status" value="1"/>
</dbReference>
<evidence type="ECO:0000313" key="4">
    <source>
        <dbReference type="Proteomes" id="UP000657574"/>
    </source>
</evidence>
<evidence type="ECO:0000259" key="2">
    <source>
        <dbReference type="Pfam" id="PF00668"/>
    </source>
</evidence>
<proteinExistence type="predicted"/>
<dbReference type="InterPro" id="IPR023213">
    <property type="entry name" value="CAT-like_dom_sf"/>
</dbReference>
<dbReference type="PANTHER" id="PTHR45527">
    <property type="entry name" value="NONRIBOSOMAL PEPTIDE SYNTHETASE"/>
    <property type="match status" value="1"/>
</dbReference>
<dbReference type="Gene3D" id="3.30.559.30">
    <property type="entry name" value="Nonribosomal peptide synthetase, condensation domain"/>
    <property type="match status" value="1"/>
</dbReference>
<dbReference type="GO" id="GO:0044550">
    <property type="term" value="P:secondary metabolite biosynthetic process"/>
    <property type="evidence" value="ECO:0007669"/>
    <property type="project" value="TreeGrafter"/>
</dbReference>
<dbReference type="SUPFAM" id="SSF52777">
    <property type="entry name" value="CoA-dependent acyltransferases"/>
    <property type="match status" value="2"/>
</dbReference>
<feature type="region of interest" description="Disordered" evidence="1">
    <location>
        <begin position="292"/>
        <end position="316"/>
    </location>
</feature>
<dbReference type="GO" id="GO:0043041">
    <property type="term" value="P:amino acid activation for nonribosomal peptide biosynthetic process"/>
    <property type="evidence" value="ECO:0007669"/>
    <property type="project" value="TreeGrafter"/>
</dbReference>
<feature type="domain" description="Condensation" evidence="2">
    <location>
        <begin position="223"/>
        <end position="418"/>
    </location>
</feature>
<dbReference type="AlphaFoldDB" id="A0A917L4K1"/>
<sequence>MVHEPGSHPPRYPVVLELCGPLDAAQAESMAARLAERHRAYAVTVGDHGGRHRLTLFPAAPGDRGQEPVTAALLADVVTLRPGIEGVVPVTGHQRELILAAAAQAPDRQVEQLFWNWSGPLDMMRFATAWQSLADREVVLRASFDWTAAPRLVLHDRAGIEVVRHAHAAVTWGELVKRERARGFDLHRPGLLRVALLDGPPDAAAWDRPPAERPPAAQRPPVRVLLTYHRALLDEHGVHLLLREFLRAYVSGGTLPGGERRPDVRDHARWLAGQDTHAARGFFPAAAPAAGAAVRPGRSGPPTGQSGPGRLQRRLRPAQTARLRSWAALRGVGESSALHVVWALLLYRASGAVGPAPVSFGVHMSGRDVPVPGAAGIPGLLGTPLPMTVTVDPAADLADLLHEVRDSALDLIAHSWWPADRPHGAGLADTVVVFDRRPELPRALLAELREQGVRVDVPQGAGGDTAAPFSLVAQHGPDGGLLLTGLYDRASLADSDASATLSQCVHLLRCLPDHRDAHSSVAAVLQALNTSGVPRAMPRPATPHGLALAVLRHGQARADVICLIGVPGVPAGAYEVLARDHPGPERIVALRMTQAADVSLPVLREMLAPHRRLVLGGCGPGGSAAHEIARRGPAGPGPSVIVVMTGVGGPAESARALARGLLLVRASGP</sequence>
<name>A0A917L4K1_9ACTN</name>
<keyword evidence="4" id="KW-1185">Reference proteome</keyword>
<dbReference type="Pfam" id="PF00668">
    <property type="entry name" value="Condensation"/>
    <property type="match status" value="1"/>
</dbReference>
<accession>A0A917L4K1</accession>
<dbReference type="InterPro" id="IPR001242">
    <property type="entry name" value="Condensation_dom"/>
</dbReference>
<dbReference type="EMBL" id="BMQA01000029">
    <property type="protein sequence ID" value="GGJ44530.1"/>
    <property type="molecule type" value="Genomic_DNA"/>
</dbReference>
<reference evidence="3" key="1">
    <citation type="journal article" date="2014" name="Int. J. Syst. Evol. Microbiol.">
        <title>Complete genome sequence of Corynebacterium casei LMG S-19264T (=DSM 44701T), isolated from a smear-ripened cheese.</title>
        <authorList>
            <consortium name="US DOE Joint Genome Institute (JGI-PGF)"/>
            <person name="Walter F."/>
            <person name="Albersmeier A."/>
            <person name="Kalinowski J."/>
            <person name="Ruckert C."/>
        </authorList>
    </citation>
    <scope>NUCLEOTIDE SEQUENCE</scope>
    <source>
        <strain evidence="3">JCM 3086</strain>
    </source>
</reference>
<dbReference type="GO" id="GO:0031177">
    <property type="term" value="F:phosphopantetheine binding"/>
    <property type="evidence" value="ECO:0007669"/>
    <property type="project" value="TreeGrafter"/>
</dbReference>